<proteinExistence type="predicted"/>
<reference evidence="2" key="2">
    <citation type="submission" date="2020-06" db="EMBL/GenBank/DDBJ databases">
        <authorList>
            <person name="Sheffer M."/>
        </authorList>
    </citation>
    <scope>NUCLEOTIDE SEQUENCE</scope>
</reference>
<name>A0A8T0EI56_ARGBR</name>
<comment type="caution">
    <text evidence="2">The sequence shown here is derived from an EMBL/GenBank/DDBJ whole genome shotgun (WGS) entry which is preliminary data.</text>
</comment>
<keyword evidence="3" id="KW-1185">Reference proteome</keyword>
<evidence type="ECO:0000313" key="3">
    <source>
        <dbReference type="Proteomes" id="UP000807504"/>
    </source>
</evidence>
<protein>
    <submittedName>
        <fullName evidence="2">Uncharacterized protein</fullName>
    </submittedName>
</protein>
<feature type="region of interest" description="Disordered" evidence="1">
    <location>
        <begin position="1"/>
        <end position="40"/>
    </location>
</feature>
<sequence>MLRSTRKTLSHGPIELHVGLNSDRERRRREDQTDQHFDEDGTNIYYRQVVSKSAYLNLDFPAPDLEQSPQSPESWN</sequence>
<dbReference type="EMBL" id="JABXBU010002228">
    <property type="protein sequence ID" value="KAF8771585.1"/>
    <property type="molecule type" value="Genomic_DNA"/>
</dbReference>
<reference evidence="2" key="1">
    <citation type="journal article" date="2020" name="bioRxiv">
        <title>Chromosome-level reference genome of the European wasp spider Argiope bruennichi: a resource for studies on range expansion and evolutionary adaptation.</title>
        <authorList>
            <person name="Sheffer M.M."/>
            <person name="Hoppe A."/>
            <person name="Krehenwinkel H."/>
            <person name="Uhl G."/>
            <person name="Kuss A.W."/>
            <person name="Jensen L."/>
            <person name="Jensen C."/>
            <person name="Gillespie R.G."/>
            <person name="Hoff K.J."/>
            <person name="Prost S."/>
        </authorList>
    </citation>
    <scope>NUCLEOTIDE SEQUENCE</scope>
</reference>
<evidence type="ECO:0000313" key="2">
    <source>
        <dbReference type="EMBL" id="KAF8771585.1"/>
    </source>
</evidence>
<feature type="compositionally biased region" description="Basic and acidic residues" evidence="1">
    <location>
        <begin position="22"/>
        <end position="39"/>
    </location>
</feature>
<organism evidence="2 3">
    <name type="scientific">Argiope bruennichi</name>
    <name type="common">Wasp spider</name>
    <name type="synonym">Aranea bruennichi</name>
    <dbReference type="NCBI Taxonomy" id="94029"/>
    <lineage>
        <taxon>Eukaryota</taxon>
        <taxon>Metazoa</taxon>
        <taxon>Ecdysozoa</taxon>
        <taxon>Arthropoda</taxon>
        <taxon>Chelicerata</taxon>
        <taxon>Arachnida</taxon>
        <taxon>Araneae</taxon>
        <taxon>Araneomorphae</taxon>
        <taxon>Entelegynae</taxon>
        <taxon>Araneoidea</taxon>
        <taxon>Araneidae</taxon>
        <taxon>Argiope</taxon>
    </lineage>
</organism>
<dbReference type="Proteomes" id="UP000807504">
    <property type="component" value="Unassembled WGS sequence"/>
</dbReference>
<dbReference type="AlphaFoldDB" id="A0A8T0EI56"/>
<accession>A0A8T0EI56</accession>
<gene>
    <name evidence="2" type="ORF">HNY73_018985</name>
</gene>
<evidence type="ECO:0000256" key="1">
    <source>
        <dbReference type="SAM" id="MobiDB-lite"/>
    </source>
</evidence>